<evidence type="ECO:0000256" key="6">
    <source>
        <dbReference type="ARBA" id="ARBA00023159"/>
    </source>
</evidence>
<proteinExistence type="predicted"/>
<dbReference type="PROSITE" id="PS00676">
    <property type="entry name" value="SIGMA54_INTERACT_2"/>
    <property type="match status" value="1"/>
</dbReference>
<dbReference type="InterPro" id="IPR003018">
    <property type="entry name" value="GAF"/>
</dbReference>
<dbReference type="Pfam" id="PF02954">
    <property type="entry name" value="HTH_8"/>
    <property type="match status" value="1"/>
</dbReference>
<dbReference type="PRINTS" id="PR01590">
    <property type="entry name" value="HTHFIS"/>
</dbReference>
<keyword evidence="6" id="KW-0010">Activator</keyword>
<reference evidence="9 10" key="1">
    <citation type="submission" date="2023-07" db="EMBL/GenBank/DDBJ databases">
        <title>Genomic Encyclopedia of Type Strains, Phase IV (KMG-IV): sequencing the most valuable type-strain genomes for metagenomic binning, comparative biology and taxonomic classification.</title>
        <authorList>
            <person name="Goeker M."/>
        </authorList>
    </citation>
    <scope>NUCLEOTIDE SEQUENCE [LARGE SCALE GENOMIC DNA]</scope>
    <source>
        <strain evidence="9 10">DSM 19013</strain>
    </source>
</reference>
<dbReference type="Pfam" id="PF01590">
    <property type="entry name" value="GAF"/>
    <property type="match status" value="1"/>
</dbReference>
<dbReference type="EMBL" id="JAUSVP010000003">
    <property type="protein sequence ID" value="MDQ0446945.1"/>
    <property type="molecule type" value="Genomic_DNA"/>
</dbReference>
<keyword evidence="1" id="KW-0547">Nucleotide-binding</keyword>
<dbReference type="PANTHER" id="PTHR32071:SF122">
    <property type="entry name" value="SIGMA FACTOR"/>
    <property type="match status" value="1"/>
</dbReference>
<keyword evidence="5" id="KW-0238">DNA-binding</keyword>
<sequence>MDVVIAEALIDLTTSLATERRLETLLAAVVAAACRLAHAEGGRAMVLDRTGRHLHGLVGQHEGGADLVAGAGGIAVYGEGGAFSLKDPSVFAVVTGTVVTVADTRAYSGFDFSAHHAWDARSGLTTRAFVAVPLWSVEGQTLGVLQLINPRATATGEPGALSKDVERAVGAVAAQAALAVANARLHEENRALIRQLDRRAASPAPAKAAAPGEPVSSRLGAVVGESPPFRTALQLAERAASASVAALLLGETGTGKEVFAHAIHRLSPRRAKPFVAQNCAALPETLLESELFGHRKGAFSGAVADKKGLVHEASGGTLFLDEIGDMPLALQAKILRLLEEGCIRRLGDTRQEQVDVRIVAATNVDLPRKIAEGSFREDLYYRLSVFPIVIPPLRERPSDIPLLADFFLGRIARDQGRAPFALTPRALDALSRWRFPGNVRELRNIAERAALLVDGDQPIDLAHLPPALGRIAPEMAAPQAAAAGEEGLRAALHQYEAIYIAKTLREAGWNQSRAARRLQISRRSLVEKVRRYAIRGS</sequence>
<evidence type="ECO:0000256" key="7">
    <source>
        <dbReference type="ARBA" id="ARBA00023163"/>
    </source>
</evidence>
<dbReference type="InterPro" id="IPR027417">
    <property type="entry name" value="P-loop_NTPase"/>
</dbReference>
<dbReference type="PROSITE" id="PS50045">
    <property type="entry name" value="SIGMA54_INTERACT_4"/>
    <property type="match status" value="1"/>
</dbReference>
<dbReference type="SUPFAM" id="SSF46689">
    <property type="entry name" value="Homeodomain-like"/>
    <property type="match status" value="1"/>
</dbReference>
<evidence type="ECO:0000256" key="4">
    <source>
        <dbReference type="ARBA" id="ARBA00023015"/>
    </source>
</evidence>
<keyword evidence="2" id="KW-0067">ATP-binding</keyword>
<keyword evidence="3" id="KW-0902">Two-component regulatory system</keyword>
<keyword evidence="10" id="KW-1185">Reference proteome</keyword>
<dbReference type="InterPro" id="IPR002197">
    <property type="entry name" value="HTH_Fis"/>
</dbReference>
<dbReference type="CDD" id="cd00009">
    <property type="entry name" value="AAA"/>
    <property type="match status" value="1"/>
</dbReference>
<dbReference type="RefSeq" id="WP_238203554.1">
    <property type="nucleotide sequence ID" value="NZ_BPQE01000014.1"/>
</dbReference>
<dbReference type="Gene3D" id="1.10.8.60">
    <property type="match status" value="1"/>
</dbReference>
<evidence type="ECO:0000259" key="8">
    <source>
        <dbReference type="PROSITE" id="PS50045"/>
    </source>
</evidence>
<dbReference type="PANTHER" id="PTHR32071">
    <property type="entry name" value="TRANSCRIPTIONAL REGULATORY PROTEIN"/>
    <property type="match status" value="1"/>
</dbReference>
<protein>
    <submittedName>
        <fullName evidence="9">Sigma-54-dependent transcriptional regulator</fullName>
    </submittedName>
</protein>
<dbReference type="Pfam" id="PF00158">
    <property type="entry name" value="Sigma54_activat"/>
    <property type="match status" value="1"/>
</dbReference>
<dbReference type="Proteomes" id="UP001231124">
    <property type="component" value="Unassembled WGS sequence"/>
</dbReference>
<dbReference type="Gene3D" id="1.10.10.60">
    <property type="entry name" value="Homeodomain-like"/>
    <property type="match status" value="1"/>
</dbReference>
<evidence type="ECO:0000313" key="10">
    <source>
        <dbReference type="Proteomes" id="UP001231124"/>
    </source>
</evidence>
<evidence type="ECO:0000256" key="3">
    <source>
        <dbReference type="ARBA" id="ARBA00023012"/>
    </source>
</evidence>
<evidence type="ECO:0000313" key="9">
    <source>
        <dbReference type="EMBL" id="MDQ0446945.1"/>
    </source>
</evidence>
<dbReference type="PROSITE" id="PS00688">
    <property type="entry name" value="SIGMA54_INTERACT_3"/>
    <property type="match status" value="1"/>
</dbReference>
<name>A0ABU0HX72_9HYPH</name>
<dbReference type="SUPFAM" id="SSF55781">
    <property type="entry name" value="GAF domain-like"/>
    <property type="match status" value="1"/>
</dbReference>
<evidence type="ECO:0000256" key="5">
    <source>
        <dbReference type="ARBA" id="ARBA00023125"/>
    </source>
</evidence>
<dbReference type="SMART" id="SM00382">
    <property type="entry name" value="AAA"/>
    <property type="match status" value="1"/>
</dbReference>
<feature type="domain" description="Sigma-54 factor interaction" evidence="8">
    <location>
        <begin position="222"/>
        <end position="451"/>
    </location>
</feature>
<gene>
    <name evidence="9" type="ORF">QO012_001436</name>
</gene>
<dbReference type="SMART" id="SM00065">
    <property type="entry name" value="GAF"/>
    <property type="match status" value="1"/>
</dbReference>
<keyword evidence="7" id="KW-0804">Transcription</keyword>
<dbReference type="InterPro" id="IPR009057">
    <property type="entry name" value="Homeodomain-like_sf"/>
</dbReference>
<dbReference type="Gene3D" id="3.30.450.40">
    <property type="match status" value="1"/>
</dbReference>
<dbReference type="SUPFAM" id="SSF52540">
    <property type="entry name" value="P-loop containing nucleoside triphosphate hydrolases"/>
    <property type="match status" value="1"/>
</dbReference>
<evidence type="ECO:0000256" key="2">
    <source>
        <dbReference type="ARBA" id="ARBA00022840"/>
    </source>
</evidence>
<dbReference type="InterPro" id="IPR002078">
    <property type="entry name" value="Sigma_54_int"/>
</dbReference>
<dbReference type="InterPro" id="IPR058031">
    <property type="entry name" value="AAA_lid_NorR"/>
</dbReference>
<dbReference type="InterPro" id="IPR029016">
    <property type="entry name" value="GAF-like_dom_sf"/>
</dbReference>
<evidence type="ECO:0000256" key="1">
    <source>
        <dbReference type="ARBA" id="ARBA00022741"/>
    </source>
</evidence>
<comment type="caution">
    <text evidence="9">The sequence shown here is derived from an EMBL/GenBank/DDBJ whole genome shotgun (WGS) entry which is preliminary data.</text>
</comment>
<dbReference type="InterPro" id="IPR003593">
    <property type="entry name" value="AAA+_ATPase"/>
</dbReference>
<dbReference type="Pfam" id="PF25601">
    <property type="entry name" value="AAA_lid_14"/>
    <property type="match status" value="1"/>
</dbReference>
<keyword evidence="4" id="KW-0805">Transcription regulation</keyword>
<accession>A0ABU0HX72</accession>
<dbReference type="Gene3D" id="3.40.50.300">
    <property type="entry name" value="P-loop containing nucleotide triphosphate hydrolases"/>
    <property type="match status" value="1"/>
</dbReference>
<dbReference type="InterPro" id="IPR025943">
    <property type="entry name" value="Sigma_54_int_dom_ATP-bd_2"/>
</dbReference>
<organism evidence="9 10">
    <name type="scientific">Methylobacterium aerolatum</name>
    <dbReference type="NCBI Taxonomy" id="418708"/>
    <lineage>
        <taxon>Bacteria</taxon>
        <taxon>Pseudomonadati</taxon>
        <taxon>Pseudomonadota</taxon>
        <taxon>Alphaproteobacteria</taxon>
        <taxon>Hyphomicrobiales</taxon>
        <taxon>Methylobacteriaceae</taxon>
        <taxon>Methylobacterium</taxon>
    </lineage>
</organism>
<dbReference type="InterPro" id="IPR025944">
    <property type="entry name" value="Sigma_54_int_dom_CS"/>
</dbReference>